<accession>A0A8D8RP75</accession>
<evidence type="ECO:0000256" key="2">
    <source>
        <dbReference type="SAM" id="SignalP"/>
    </source>
</evidence>
<feature type="chain" id="PRO_5034481917" description="Secreted protein" evidence="2">
    <location>
        <begin position="24"/>
        <end position="113"/>
    </location>
</feature>
<dbReference type="AlphaFoldDB" id="A0A8D8RP75"/>
<feature type="region of interest" description="Disordered" evidence="1">
    <location>
        <begin position="24"/>
        <end position="45"/>
    </location>
</feature>
<sequence length="113" mass="13064">MLCAVCPCSIILSLSLFLLKTNQRERKKGRKKRVSERGGRKRERERQWKLCTAKIFFVWTSSRRSMRASEYKCGTPSLFNEVVKGAGLQSNPTMVTCMGTYCKPFFKIEKKNS</sequence>
<proteinExistence type="predicted"/>
<reference evidence="3" key="1">
    <citation type="submission" date="2021-05" db="EMBL/GenBank/DDBJ databases">
        <authorList>
            <person name="Alioto T."/>
            <person name="Alioto T."/>
            <person name="Gomez Garrido J."/>
        </authorList>
    </citation>
    <scope>NUCLEOTIDE SEQUENCE</scope>
</reference>
<dbReference type="EMBL" id="HBUF01175401">
    <property type="protein sequence ID" value="CAG6653896.1"/>
    <property type="molecule type" value="Transcribed_RNA"/>
</dbReference>
<feature type="signal peptide" evidence="2">
    <location>
        <begin position="1"/>
        <end position="23"/>
    </location>
</feature>
<feature type="compositionally biased region" description="Basic residues" evidence="1">
    <location>
        <begin position="25"/>
        <end position="34"/>
    </location>
</feature>
<feature type="compositionally biased region" description="Basic and acidic residues" evidence="1">
    <location>
        <begin position="35"/>
        <end position="45"/>
    </location>
</feature>
<evidence type="ECO:0000256" key="1">
    <source>
        <dbReference type="SAM" id="MobiDB-lite"/>
    </source>
</evidence>
<evidence type="ECO:0008006" key="4">
    <source>
        <dbReference type="Google" id="ProtNLM"/>
    </source>
</evidence>
<protein>
    <recommendedName>
        <fullName evidence="4">Secreted protein</fullName>
    </recommendedName>
</protein>
<evidence type="ECO:0000313" key="3">
    <source>
        <dbReference type="EMBL" id="CAG6653896.1"/>
    </source>
</evidence>
<organism evidence="3">
    <name type="scientific">Cacopsylla melanoneura</name>
    <dbReference type="NCBI Taxonomy" id="428564"/>
    <lineage>
        <taxon>Eukaryota</taxon>
        <taxon>Metazoa</taxon>
        <taxon>Ecdysozoa</taxon>
        <taxon>Arthropoda</taxon>
        <taxon>Hexapoda</taxon>
        <taxon>Insecta</taxon>
        <taxon>Pterygota</taxon>
        <taxon>Neoptera</taxon>
        <taxon>Paraneoptera</taxon>
        <taxon>Hemiptera</taxon>
        <taxon>Sternorrhyncha</taxon>
        <taxon>Psylloidea</taxon>
        <taxon>Psyllidae</taxon>
        <taxon>Psyllinae</taxon>
        <taxon>Cacopsylla</taxon>
    </lineage>
</organism>
<name>A0A8D8RP75_9HEMI</name>
<keyword evidence="2" id="KW-0732">Signal</keyword>